<dbReference type="AlphaFoldDB" id="A0A5A7PS19"/>
<proteinExistence type="predicted"/>
<keyword evidence="3" id="KW-1185">Reference proteome</keyword>
<gene>
    <name evidence="2" type="ORF">STAS_11978</name>
</gene>
<feature type="region of interest" description="Disordered" evidence="1">
    <location>
        <begin position="24"/>
        <end position="78"/>
    </location>
</feature>
<dbReference type="Proteomes" id="UP000325081">
    <property type="component" value="Unassembled WGS sequence"/>
</dbReference>
<dbReference type="EMBL" id="BKCP01005006">
    <property type="protein sequence ID" value="GER35673.1"/>
    <property type="molecule type" value="Genomic_DNA"/>
</dbReference>
<comment type="caution">
    <text evidence="2">The sequence shown here is derived from an EMBL/GenBank/DDBJ whole genome shotgun (WGS) entry which is preliminary data.</text>
</comment>
<evidence type="ECO:0000313" key="3">
    <source>
        <dbReference type="Proteomes" id="UP000325081"/>
    </source>
</evidence>
<accession>A0A5A7PS19</accession>
<reference evidence="3" key="1">
    <citation type="journal article" date="2019" name="Curr. Biol.">
        <title>Genome Sequence of Striga asiatica Provides Insight into the Evolution of Plant Parasitism.</title>
        <authorList>
            <person name="Yoshida S."/>
            <person name="Kim S."/>
            <person name="Wafula E.K."/>
            <person name="Tanskanen J."/>
            <person name="Kim Y.M."/>
            <person name="Honaas L."/>
            <person name="Yang Z."/>
            <person name="Spallek T."/>
            <person name="Conn C.E."/>
            <person name="Ichihashi Y."/>
            <person name="Cheong K."/>
            <person name="Cui S."/>
            <person name="Der J.P."/>
            <person name="Gundlach H."/>
            <person name="Jiao Y."/>
            <person name="Hori C."/>
            <person name="Ishida J.K."/>
            <person name="Kasahara H."/>
            <person name="Kiba T."/>
            <person name="Kim M.S."/>
            <person name="Koo N."/>
            <person name="Laohavisit A."/>
            <person name="Lee Y.H."/>
            <person name="Lumba S."/>
            <person name="McCourt P."/>
            <person name="Mortimer J.C."/>
            <person name="Mutuku J.M."/>
            <person name="Nomura T."/>
            <person name="Sasaki-Sekimoto Y."/>
            <person name="Seto Y."/>
            <person name="Wang Y."/>
            <person name="Wakatake T."/>
            <person name="Sakakibara H."/>
            <person name="Demura T."/>
            <person name="Yamaguchi S."/>
            <person name="Yoneyama K."/>
            <person name="Manabe R.I."/>
            <person name="Nelson D.C."/>
            <person name="Schulman A.H."/>
            <person name="Timko M.P."/>
            <person name="dePamphilis C.W."/>
            <person name="Choi D."/>
            <person name="Shirasu K."/>
        </authorList>
    </citation>
    <scope>NUCLEOTIDE SEQUENCE [LARGE SCALE GENOMIC DNA]</scope>
    <source>
        <strain evidence="3">cv. UVA1</strain>
    </source>
</reference>
<evidence type="ECO:0000256" key="1">
    <source>
        <dbReference type="SAM" id="MobiDB-lite"/>
    </source>
</evidence>
<protein>
    <submittedName>
        <fullName evidence="2">Serine-aspartate repeat-containing protein E</fullName>
    </submittedName>
</protein>
<name>A0A5A7PS19_STRAF</name>
<evidence type="ECO:0000313" key="2">
    <source>
        <dbReference type="EMBL" id="GER35673.1"/>
    </source>
</evidence>
<organism evidence="2 3">
    <name type="scientific">Striga asiatica</name>
    <name type="common">Asiatic witchweed</name>
    <name type="synonym">Buchnera asiatica</name>
    <dbReference type="NCBI Taxonomy" id="4170"/>
    <lineage>
        <taxon>Eukaryota</taxon>
        <taxon>Viridiplantae</taxon>
        <taxon>Streptophyta</taxon>
        <taxon>Embryophyta</taxon>
        <taxon>Tracheophyta</taxon>
        <taxon>Spermatophyta</taxon>
        <taxon>Magnoliopsida</taxon>
        <taxon>eudicotyledons</taxon>
        <taxon>Gunneridae</taxon>
        <taxon>Pentapetalae</taxon>
        <taxon>asterids</taxon>
        <taxon>lamiids</taxon>
        <taxon>Lamiales</taxon>
        <taxon>Orobanchaceae</taxon>
        <taxon>Buchnereae</taxon>
        <taxon>Striga</taxon>
    </lineage>
</organism>
<sequence>MRLTNDDDTKMVNEWRKASAYLLNSHKSTNAPSNYPLRVEATSPKQQRQPKGPEPKPGPENPRRGSSGARFPMEGSKAVVAEEETIDELEDKRQLVCDSIQVGVEQVLERCPRRKITDARITTLSITGRDLHLEKFHFKWSWLPT</sequence>